<name>A0A6M3M8E0_9ZZZZ</name>
<evidence type="ECO:0000313" key="1">
    <source>
        <dbReference type="EMBL" id="QJB01953.1"/>
    </source>
</evidence>
<dbReference type="AlphaFoldDB" id="A0A6M3M8E0"/>
<protein>
    <submittedName>
        <fullName evidence="1">Uncharacterized protein</fullName>
    </submittedName>
</protein>
<reference evidence="1" key="1">
    <citation type="submission" date="2020-03" db="EMBL/GenBank/DDBJ databases">
        <title>The deep terrestrial virosphere.</title>
        <authorList>
            <person name="Holmfeldt K."/>
            <person name="Nilsson E."/>
            <person name="Simone D."/>
            <person name="Lopez-Fernandez M."/>
            <person name="Wu X."/>
            <person name="de Brujin I."/>
            <person name="Lundin D."/>
            <person name="Andersson A."/>
            <person name="Bertilsson S."/>
            <person name="Dopson M."/>
        </authorList>
    </citation>
    <scope>NUCLEOTIDE SEQUENCE</scope>
    <source>
        <strain evidence="1">MM171B01666</strain>
    </source>
</reference>
<dbReference type="NCBIfam" id="NF038353">
    <property type="entry name" value="FxLYD_dom"/>
    <property type="match status" value="2"/>
</dbReference>
<dbReference type="InterPro" id="IPR047676">
    <property type="entry name" value="FxLYD_dom"/>
</dbReference>
<proteinExistence type="predicted"/>
<dbReference type="PROSITE" id="PS51257">
    <property type="entry name" value="PROKAR_LIPOPROTEIN"/>
    <property type="match status" value="1"/>
</dbReference>
<accession>A0A6M3M8E0</accession>
<gene>
    <name evidence="1" type="ORF">MM171B01666_0007</name>
</gene>
<dbReference type="EMBL" id="MT143747">
    <property type="protein sequence ID" value="QJB01953.1"/>
    <property type="molecule type" value="Genomic_DNA"/>
</dbReference>
<organism evidence="1">
    <name type="scientific">viral metagenome</name>
    <dbReference type="NCBI Taxonomy" id="1070528"/>
    <lineage>
        <taxon>unclassified sequences</taxon>
        <taxon>metagenomes</taxon>
        <taxon>organismal metagenomes</taxon>
    </lineage>
</organism>
<sequence>MKKITLIVILILGVLVLGCVEKVSPKSGTVEEKTAVTENAIITTKNFANKIELSYSKDYNDAGAITRTGSNGLAVRYTLSGEGYVNNIRMDGYRYGTVIDNFDVEIWDGNFNTLYTASYPYDKYFPAGYNSEDDVEFSWVNITIPNVKVKDEFYVALFLYSTSPPWRVKQGVPSGGIFIGISNSNNQRTYEVNKNPNRISPWKLKTSREKIDLMVIATIDGNPTTKISTAKTTQTSTPIPTITSASTPVSVPTQTFTSIPAIIYTSTPTPTIIPTVTPTQSLNGNEPKILSYSSYVDNLGYYTVVGEVQNNLQSNINYVKISATFYDSQNNVIGTDFTYTDMGILKPGQKSPFEISSYPDKISPSNFKLSVSYKDTGNEPYEGLQILSSTSKTDNLGYYETVGEIKNNGNRNSTYVKVIATYYDSTGKVIAKSFTYTNPEDINSGDTAPFKLSSYPDKISPSKHELVVEGGIK</sequence>